<evidence type="ECO:0000259" key="1">
    <source>
        <dbReference type="Pfam" id="PF13185"/>
    </source>
</evidence>
<comment type="caution">
    <text evidence="2">The sequence shown here is derived from an EMBL/GenBank/DDBJ whole genome shotgun (WGS) entry which is preliminary data.</text>
</comment>
<dbReference type="Pfam" id="PF13185">
    <property type="entry name" value="GAF_2"/>
    <property type="match status" value="1"/>
</dbReference>
<organism evidence="2">
    <name type="scientific">marine sediment metagenome</name>
    <dbReference type="NCBI Taxonomy" id="412755"/>
    <lineage>
        <taxon>unclassified sequences</taxon>
        <taxon>metagenomes</taxon>
        <taxon>ecological metagenomes</taxon>
    </lineage>
</organism>
<dbReference type="InterPro" id="IPR003018">
    <property type="entry name" value="GAF"/>
</dbReference>
<proteinExistence type="predicted"/>
<feature type="domain" description="GAF" evidence="1">
    <location>
        <begin position="7"/>
        <end position="149"/>
    </location>
</feature>
<dbReference type="EMBL" id="BARU01037252">
    <property type="protein sequence ID" value="GAH86195.1"/>
    <property type="molecule type" value="Genomic_DNA"/>
</dbReference>
<dbReference type="AlphaFoldDB" id="X1JXS0"/>
<dbReference type="InterPro" id="IPR029016">
    <property type="entry name" value="GAF-like_dom_sf"/>
</dbReference>
<sequence>MGNIINLNELASEMLPAVTKALNITQAKLLFEDINSGDFTTQFAYPEAEGESSEEPRFNVDNPIVVWLEKEASPLDLKQIDSIPELKGLWQAEKESLAAFNLEILCPIKSGGGLIGILALGKKQRGNIYSHEDIELVVNIASQASILIENAQLYAQATI</sequence>
<reference evidence="2" key="1">
    <citation type="journal article" date="2014" name="Front. Microbiol.">
        <title>High frequency of phylogenetically diverse reductive dehalogenase-homologous genes in deep subseafloor sedimentary metagenomes.</title>
        <authorList>
            <person name="Kawai M."/>
            <person name="Futagami T."/>
            <person name="Toyoda A."/>
            <person name="Takaki Y."/>
            <person name="Nishi S."/>
            <person name="Hori S."/>
            <person name="Arai W."/>
            <person name="Tsubouchi T."/>
            <person name="Morono Y."/>
            <person name="Uchiyama I."/>
            <person name="Ito T."/>
            <person name="Fujiyama A."/>
            <person name="Inagaki F."/>
            <person name="Takami H."/>
        </authorList>
    </citation>
    <scope>NUCLEOTIDE SEQUENCE</scope>
    <source>
        <strain evidence="2">Expedition CK06-06</strain>
    </source>
</reference>
<name>X1JXS0_9ZZZZ</name>
<protein>
    <recommendedName>
        <fullName evidence="1">GAF domain-containing protein</fullName>
    </recommendedName>
</protein>
<feature type="non-terminal residue" evidence="2">
    <location>
        <position position="159"/>
    </location>
</feature>
<dbReference type="SUPFAM" id="SSF55781">
    <property type="entry name" value="GAF domain-like"/>
    <property type="match status" value="1"/>
</dbReference>
<accession>X1JXS0</accession>
<gene>
    <name evidence="2" type="ORF">S03H2_58082</name>
</gene>
<dbReference type="Gene3D" id="3.30.450.40">
    <property type="match status" value="1"/>
</dbReference>
<evidence type="ECO:0000313" key="2">
    <source>
        <dbReference type="EMBL" id="GAH86195.1"/>
    </source>
</evidence>